<evidence type="ECO:0008006" key="3">
    <source>
        <dbReference type="Google" id="ProtNLM"/>
    </source>
</evidence>
<dbReference type="AlphaFoldDB" id="A0A448TU23"/>
<dbReference type="KEGG" id="adp:NCTC12871_00747"/>
<reference evidence="1 2" key="1">
    <citation type="submission" date="2018-12" db="EMBL/GenBank/DDBJ databases">
        <authorList>
            <consortium name="Pathogen Informatics"/>
        </authorList>
    </citation>
    <scope>NUCLEOTIDE SEQUENCE [LARGE SCALE GENOMIC DNA]</scope>
    <source>
        <strain evidence="1 2">NCTC12871</strain>
    </source>
</reference>
<dbReference type="RefSeq" id="WP_126599113.1">
    <property type="nucleotide sequence ID" value="NZ_LR134510.1"/>
</dbReference>
<accession>A0A448TU23</accession>
<keyword evidence="2" id="KW-1185">Reference proteome</keyword>
<sequence>MIKNIAKTALLGGILTLSGCASIVSKSDYPTTIDSDPSGVNVTIFSGNQTIYRGVTPAHLVLKSGDGYFKKAHYKVIFSGKGFPTQSFNITPTIDGWYFGNLGFGGVIGFLIVDPITGAMYKLNDTYRFTLDKHPKGVKVYLLKDVPHAWKKHLEPIK</sequence>
<dbReference type="EMBL" id="LR134510">
    <property type="protein sequence ID" value="VEJ09298.1"/>
    <property type="molecule type" value="Genomic_DNA"/>
</dbReference>
<evidence type="ECO:0000313" key="1">
    <source>
        <dbReference type="EMBL" id="VEJ09298.1"/>
    </source>
</evidence>
<proteinExistence type="predicted"/>
<dbReference type="PROSITE" id="PS51257">
    <property type="entry name" value="PROKAR_LIPOPROTEIN"/>
    <property type="match status" value="1"/>
</dbReference>
<organism evidence="1 2">
    <name type="scientific">Actinobacillus delphinicola</name>
    <dbReference type="NCBI Taxonomy" id="51161"/>
    <lineage>
        <taxon>Bacteria</taxon>
        <taxon>Pseudomonadati</taxon>
        <taxon>Pseudomonadota</taxon>
        <taxon>Gammaproteobacteria</taxon>
        <taxon>Pasteurellales</taxon>
        <taxon>Pasteurellaceae</taxon>
        <taxon>Actinobacillus</taxon>
    </lineage>
</organism>
<gene>
    <name evidence="1" type="ORF">NCTC12871_00747</name>
</gene>
<dbReference type="OrthoDB" id="194242at2"/>
<dbReference type="Proteomes" id="UP000279799">
    <property type="component" value="Chromosome"/>
</dbReference>
<name>A0A448TU23_9PAST</name>
<evidence type="ECO:0000313" key="2">
    <source>
        <dbReference type="Proteomes" id="UP000279799"/>
    </source>
</evidence>
<protein>
    <recommendedName>
        <fullName evidence="3">Lipoprotein</fullName>
    </recommendedName>
</protein>